<name>A0A933LQ31_UNCTE</name>
<organism evidence="1 2">
    <name type="scientific">Tectimicrobiota bacterium</name>
    <dbReference type="NCBI Taxonomy" id="2528274"/>
    <lineage>
        <taxon>Bacteria</taxon>
        <taxon>Pseudomonadati</taxon>
        <taxon>Nitrospinota/Tectimicrobiota group</taxon>
        <taxon>Candidatus Tectimicrobiota</taxon>
    </lineage>
</organism>
<dbReference type="Pfam" id="PF04255">
    <property type="entry name" value="DUF433"/>
    <property type="match status" value="1"/>
</dbReference>
<dbReference type="InterPro" id="IPR007367">
    <property type="entry name" value="DUF433"/>
</dbReference>
<protein>
    <submittedName>
        <fullName evidence="1">DUF433 domain-containing protein</fullName>
    </submittedName>
</protein>
<proteinExistence type="predicted"/>
<gene>
    <name evidence="1" type="ORF">HY730_04860</name>
</gene>
<evidence type="ECO:0000313" key="2">
    <source>
        <dbReference type="Proteomes" id="UP000772181"/>
    </source>
</evidence>
<dbReference type="EMBL" id="JACQWF010000224">
    <property type="protein sequence ID" value="MBI4595695.1"/>
    <property type="molecule type" value="Genomic_DNA"/>
</dbReference>
<sequence length="89" mass="10112">MEKQYVEIRDKGYWVAGTRVSLDSIVFVFLDGLSAETIVAECFPVLTLEQVYGAITYYLAHRGEIDAYLQKAEADFESLQQATWKSDPL</sequence>
<dbReference type="Gene3D" id="1.10.10.10">
    <property type="entry name" value="Winged helix-like DNA-binding domain superfamily/Winged helix DNA-binding domain"/>
    <property type="match status" value="1"/>
</dbReference>
<accession>A0A933LQ31</accession>
<evidence type="ECO:0000313" key="1">
    <source>
        <dbReference type="EMBL" id="MBI4595695.1"/>
    </source>
</evidence>
<reference evidence="1" key="1">
    <citation type="submission" date="2020-07" db="EMBL/GenBank/DDBJ databases">
        <title>Huge and variable diversity of episymbiotic CPR bacteria and DPANN archaea in groundwater ecosystems.</title>
        <authorList>
            <person name="He C.Y."/>
            <person name="Keren R."/>
            <person name="Whittaker M."/>
            <person name="Farag I.F."/>
            <person name="Doudna J."/>
            <person name="Cate J.H.D."/>
            <person name="Banfield J.F."/>
        </authorList>
    </citation>
    <scope>NUCLEOTIDE SEQUENCE</scope>
    <source>
        <strain evidence="1">NC_groundwater_1482_Ag_S-0.65um_47_24</strain>
    </source>
</reference>
<dbReference type="SUPFAM" id="SSF46689">
    <property type="entry name" value="Homeodomain-like"/>
    <property type="match status" value="1"/>
</dbReference>
<dbReference type="InterPro" id="IPR036388">
    <property type="entry name" value="WH-like_DNA-bd_sf"/>
</dbReference>
<dbReference type="Proteomes" id="UP000772181">
    <property type="component" value="Unassembled WGS sequence"/>
</dbReference>
<dbReference type="AlphaFoldDB" id="A0A933LQ31"/>
<dbReference type="InterPro" id="IPR009057">
    <property type="entry name" value="Homeodomain-like_sf"/>
</dbReference>
<comment type="caution">
    <text evidence="1">The sequence shown here is derived from an EMBL/GenBank/DDBJ whole genome shotgun (WGS) entry which is preliminary data.</text>
</comment>